<dbReference type="PROSITE" id="PS51257">
    <property type="entry name" value="PROKAR_LIPOPROTEIN"/>
    <property type="match status" value="1"/>
</dbReference>
<protein>
    <submittedName>
        <fullName evidence="9">RagB/SusD family nutrient uptake outer membrane protein</fullName>
    </submittedName>
</protein>
<evidence type="ECO:0000256" key="4">
    <source>
        <dbReference type="ARBA" id="ARBA00023136"/>
    </source>
</evidence>
<dbReference type="RefSeq" id="WP_247812379.1">
    <property type="nucleotide sequence ID" value="NZ_CP095855.1"/>
</dbReference>
<organism evidence="9 10">
    <name type="scientific">Chitinophaga filiformis</name>
    <name type="common">Myxococcus filiformis</name>
    <name type="synonym">Flexibacter filiformis</name>
    <dbReference type="NCBI Taxonomy" id="104663"/>
    <lineage>
        <taxon>Bacteria</taxon>
        <taxon>Pseudomonadati</taxon>
        <taxon>Bacteroidota</taxon>
        <taxon>Chitinophagia</taxon>
        <taxon>Chitinophagales</taxon>
        <taxon>Chitinophagaceae</taxon>
        <taxon>Chitinophaga</taxon>
    </lineage>
</organism>
<dbReference type="InterPro" id="IPR033985">
    <property type="entry name" value="SusD-like_N"/>
</dbReference>
<feature type="domain" description="RagB/SusD" evidence="7">
    <location>
        <begin position="354"/>
        <end position="477"/>
    </location>
</feature>
<dbReference type="InterPro" id="IPR012944">
    <property type="entry name" value="SusD_RagB_dom"/>
</dbReference>
<evidence type="ECO:0000256" key="5">
    <source>
        <dbReference type="ARBA" id="ARBA00023237"/>
    </source>
</evidence>
<keyword evidence="10" id="KW-1185">Reference proteome</keyword>
<dbReference type="CDD" id="cd08977">
    <property type="entry name" value="SusD"/>
    <property type="match status" value="1"/>
</dbReference>
<dbReference type="InterPro" id="IPR011990">
    <property type="entry name" value="TPR-like_helical_dom_sf"/>
</dbReference>
<dbReference type="SUPFAM" id="SSF48452">
    <property type="entry name" value="TPR-like"/>
    <property type="match status" value="1"/>
</dbReference>
<feature type="chain" id="PRO_5046682300" evidence="6">
    <location>
        <begin position="28"/>
        <end position="477"/>
    </location>
</feature>
<evidence type="ECO:0000256" key="6">
    <source>
        <dbReference type="SAM" id="SignalP"/>
    </source>
</evidence>
<feature type="domain" description="SusD-like N-terminal" evidence="8">
    <location>
        <begin position="75"/>
        <end position="241"/>
    </location>
</feature>
<reference evidence="9 10" key="1">
    <citation type="submission" date="2022-04" db="EMBL/GenBank/DDBJ databases">
        <title>The arsenic-methylating capacity of Chitinophaga filiformis YT5 during chitin decomposition.</title>
        <authorList>
            <person name="Chen G."/>
            <person name="Liang Y."/>
        </authorList>
    </citation>
    <scope>NUCLEOTIDE SEQUENCE [LARGE SCALE GENOMIC DNA]</scope>
    <source>
        <strain evidence="9 10">YT5</strain>
    </source>
</reference>
<comment type="similarity">
    <text evidence="2">Belongs to the SusD family.</text>
</comment>
<keyword evidence="5" id="KW-0998">Cell outer membrane</keyword>
<keyword evidence="3 6" id="KW-0732">Signal</keyword>
<keyword evidence="4" id="KW-0472">Membrane</keyword>
<accession>A0ABY4I219</accession>
<dbReference type="Pfam" id="PF07980">
    <property type="entry name" value="SusD_RagB"/>
    <property type="match status" value="1"/>
</dbReference>
<dbReference type="EMBL" id="CP095855">
    <property type="protein sequence ID" value="UPK70131.1"/>
    <property type="molecule type" value="Genomic_DNA"/>
</dbReference>
<evidence type="ECO:0000256" key="1">
    <source>
        <dbReference type="ARBA" id="ARBA00004442"/>
    </source>
</evidence>
<evidence type="ECO:0000259" key="7">
    <source>
        <dbReference type="Pfam" id="PF07980"/>
    </source>
</evidence>
<comment type="subcellular location">
    <subcellularLocation>
        <location evidence="1">Cell outer membrane</location>
    </subcellularLocation>
</comment>
<feature type="signal peptide" evidence="6">
    <location>
        <begin position="1"/>
        <end position="27"/>
    </location>
</feature>
<evidence type="ECO:0000313" key="10">
    <source>
        <dbReference type="Proteomes" id="UP000830198"/>
    </source>
</evidence>
<evidence type="ECO:0000313" key="9">
    <source>
        <dbReference type="EMBL" id="UPK70131.1"/>
    </source>
</evidence>
<evidence type="ECO:0000259" key="8">
    <source>
        <dbReference type="Pfam" id="PF14322"/>
    </source>
</evidence>
<evidence type="ECO:0000256" key="2">
    <source>
        <dbReference type="ARBA" id="ARBA00006275"/>
    </source>
</evidence>
<name>A0ABY4I219_CHIFI</name>
<sequence>MKTAKMNGQKKILIWLLAGLTCTSLFSCSKDLDQEPEQQIPTEDVFTSGPTALSALYGVYSRSQRQEVFGGQPQIIADFMADNVNYLGSSMSDISNFITSPSSSIVSEMWRIHFDAIMGANAVVDKVPGIQDASFTTADRKMYVAEAKFMRAILYFDLLNLFSQPYQVSQGGAPGIPVVTAAFDGTITYPARGTVNDVQAQIEKDLLEALPDLSDTFSDPMLARGRATKGAANALLSRLYLYREQWDKAAQYAKAVLDAPYYKLAGDYAFYDGNTKEDVFSIQNTDTDPGGSSWGYFYRPTGVNGSGACPFSPELIQAFSAEAGDKRFAMSDEGTAANLEKRRFTLKFPSVSPAKDNSPMIRVTEMYLNRAEALAATNGVNQESIDLMNALRKRAGLDEWTITTFATTDALITAILNERRKELCFEGHRRMDVLRRGQSLRANDPEKKAGADRVILPIPQREIDLSPALKGHQNPGY</sequence>
<gene>
    <name evidence="9" type="ORF">MYF79_02340</name>
</gene>
<evidence type="ECO:0000256" key="3">
    <source>
        <dbReference type="ARBA" id="ARBA00022729"/>
    </source>
</evidence>
<dbReference type="Proteomes" id="UP000830198">
    <property type="component" value="Chromosome"/>
</dbReference>
<dbReference type="Pfam" id="PF14322">
    <property type="entry name" value="SusD-like_3"/>
    <property type="match status" value="1"/>
</dbReference>
<dbReference type="Gene3D" id="1.25.40.390">
    <property type="match status" value="1"/>
</dbReference>
<proteinExistence type="inferred from homology"/>